<dbReference type="AlphaFoldDB" id="A0A1V3J7R4"/>
<evidence type="ECO:0000313" key="1">
    <source>
        <dbReference type="EMBL" id="OOF51260.1"/>
    </source>
</evidence>
<comment type="caution">
    <text evidence="1">The sequence shown here is derived from an EMBL/GenBank/DDBJ whole genome shotgun (WGS) entry which is preliminary data.</text>
</comment>
<proteinExistence type="predicted"/>
<accession>A0A1V3J7R4</accession>
<name>A0A1V3J7R4_9PAST</name>
<organism evidence="1 2">
    <name type="scientific">Rodentibacter genomosp. 1</name>
    <dbReference type="NCBI Taxonomy" id="1908264"/>
    <lineage>
        <taxon>Bacteria</taxon>
        <taxon>Pseudomonadati</taxon>
        <taxon>Pseudomonadota</taxon>
        <taxon>Gammaproteobacteria</taxon>
        <taxon>Pasteurellales</taxon>
        <taxon>Pasteurellaceae</taxon>
        <taxon>Rodentibacter</taxon>
    </lineage>
</organism>
<protein>
    <submittedName>
        <fullName evidence="1">Uncharacterized protein</fullName>
    </submittedName>
</protein>
<keyword evidence="2" id="KW-1185">Reference proteome</keyword>
<reference evidence="1 2" key="1">
    <citation type="submission" date="2016-10" db="EMBL/GenBank/DDBJ databases">
        <title>Rodentibacter gen. nov. and new species.</title>
        <authorList>
            <person name="Christensen H."/>
        </authorList>
    </citation>
    <scope>NUCLEOTIDE SEQUENCE [LARGE SCALE GENOMIC DNA]</scope>
    <source>
        <strain evidence="2">ppn416</strain>
    </source>
</reference>
<dbReference type="STRING" id="1908264.BKK54_04005"/>
<dbReference type="EMBL" id="MLHN01000007">
    <property type="protein sequence ID" value="OOF51260.1"/>
    <property type="molecule type" value="Genomic_DNA"/>
</dbReference>
<sequence>MTDLKNPTIEEVNIYLAKWEISENYVLQEKFLNKLFQQFPKNNDITDILLKSATLNDFYSTNIFNIYSFSKHILNIPYFDERLNSGDPKLVDEIKKITINGKEKNFYSFATKYCSHPNIA</sequence>
<dbReference type="Proteomes" id="UP000188481">
    <property type="component" value="Unassembled WGS sequence"/>
</dbReference>
<gene>
    <name evidence="1" type="ORF">BKK54_04005</name>
</gene>
<evidence type="ECO:0000313" key="2">
    <source>
        <dbReference type="Proteomes" id="UP000188481"/>
    </source>
</evidence>